<dbReference type="AlphaFoldDB" id="A0ABC9WPC2"/>
<sequence>MFWVSGYCKEHPAADFKGRELPQGCIGQVHRPGEGEVAGKREENGIVDPFCTILLGIGMETVGASRLLENPGLAVRQLTLVSGATTKLGNGLCVRHFCGSKHTSRSG</sequence>
<reference evidence="1 2" key="1">
    <citation type="submission" date="2024-06" db="EMBL/GenBank/DDBJ databases">
        <title>The draft genome of Grus japonensis, version 3.</title>
        <authorList>
            <person name="Nabeshima K."/>
            <person name="Suzuki S."/>
            <person name="Onuma M."/>
        </authorList>
    </citation>
    <scope>NUCLEOTIDE SEQUENCE [LARGE SCALE GENOMIC DNA]</scope>
    <source>
        <strain evidence="1 2">451A</strain>
    </source>
</reference>
<evidence type="ECO:0000313" key="1">
    <source>
        <dbReference type="EMBL" id="GAB0186477.1"/>
    </source>
</evidence>
<dbReference type="EMBL" id="BAAFJT010000003">
    <property type="protein sequence ID" value="GAB0186477.1"/>
    <property type="molecule type" value="Genomic_DNA"/>
</dbReference>
<comment type="caution">
    <text evidence="1">The sequence shown here is derived from an EMBL/GenBank/DDBJ whole genome shotgun (WGS) entry which is preliminary data.</text>
</comment>
<keyword evidence="2" id="KW-1185">Reference proteome</keyword>
<dbReference type="Proteomes" id="UP001623348">
    <property type="component" value="Unassembled WGS sequence"/>
</dbReference>
<evidence type="ECO:0000313" key="2">
    <source>
        <dbReference type="Proteomes" id="UP001623348"/>
    </source>
</evidence>
<accession>A0ABC9WPC2</accession>
<gene>
    <name evidence="1" type="ORF">GRJ2_001113000</name>
</gene>
<name>A0ABC9WPC2_GRUJA</name>
<protein>
    <submittedName>
        <fullName evidence="1">E3 ubiquitin ligase TRAF3IP2</fullName>
    </submittedName>
</protein>
<proteinExistence type="predicted"/>
<organism evidence="1 2">
    <name type="scientific">Grus japonensis</name>
    <name type="common">Japanese crane</name>
    <name type="synonym">Red-crowned crane</name>
    <dbReference type="NCBI Taxonomy" id="30415"/>
    <lineage>
        <taxon>Eukaryota</taxon>
        <taxon>Metazoa</taxon>
        <taxon>Chordata</taxon>
        <taxon>Craniata</taxon>
        <taxon>Vertebrata</taxon>
        <taxon>Euteleostomi</taxon>
        <taxon>Archelosauria</taxon>
        <taxon>Archosauria</taxon>
        <taxon>Dinosauria</taxon>
        <taxon>Saurischia</taxon>
        <taxon>Theropoda</taxon>
        <taxon>Coelurosauria</taxon>
        <taxon>Aves</taxon>
        <taxon>Neognathae</taxon>
        <taxon>Neoaves</taxon>
        <taxon>Gruiformes</taxon>
        <taxon>Gruidae</taxon>
        <taxon>Grus</taxon>
    </lineage>
</organism>